<protein>
    <submittedName>
        <fullName evidence="1">Uncharacterized protein</fullName>
    </submittedName>
</protein>
<dbReference type="EMBL" id="QGAC01000001">
    <property type="protein sequence ID" value="TKJ94788.1"/>
    <property type="molecule type" value="Genomic_DNA"/>
</dbReference>
<organism evidence="1 2">
    <name type="scientific">Erwinia persicina</name>
    <dbReference type="NCBI Taxonomy" id="55211"/>
    <lineage>
        <taxon>Bacteria</taxon>
        <taxon>Pseudomonadati</taxon>
        <taxon>Pseudomonadota</taxon>
        <taxon>Gammaproteobacteria</taxon>
        <taxon>Enterobacterales</taxon>
        <taxon>Erwiniaceae</taxon>
        <taxon>Erwinia</taxon>
    </lineage>
</organism>
<dbReference type="Proteomes" id="UP000306393">
    <property type="component" value="Unassembled WGS sequence"/>
</dbReference>
<reference evidence="1 2" key="1">
    <citation type="journal article" date="2019" name="Sci. Rep.">
        <title>Differences in resource use lead to coexistence of seed-transmitted microbial populations.</title>
        <authorList>
            <person name="Torres-Cortes G."/>
            <person name="Garcia B.J."/>
            <person name="Compant S."/>
            <person name="Rezki S."/>
            <person name="Jones P."/>
            <person name="Preveaux A."/>
            <person name="Briand M."/>
            <person name="Roulet A."/>
            <person name="Bouchez O."/>
            <person name="Jacobson D."/>
            <person name="Barret M."/>
        </authorList>
    </citation>
    <scope>NUCLEOTIDE SEQUENCE [LARGE SCALE GENOMIC DNA]</scope>
    <source>
        <strain evidence="1 2">CFBP13511</strain>
    </source>
</reference>
<evidence type="ECO:0000313" key="1">
    <source>
        <dbReference type="EMBL" id="TKJ94788.1"/>
    </source>
</evidence>
<dbReference type="OrthoDB" id="9020461at2"/>
<dbReference type="RefSeq" id="WP_137268419.1">
    <property type="nucleotide sequence ID" value="NZ_QGAC01000001.1"/>
</dbReference>
<name>A0A4U3FKY5_9GAMM</name>
<proteinExistence type="predicted"/>
<sequence>MRDRFYLACLRETVGSNMSFHCKNGNGYSSNLDRAEVYSLAQAQHAWDSGREIELPIAADDIDDAAKWHVDHQYIPCENTVKPWCSSYVAFVKSRWNGNDVFWLSDLIPTDDFSKARVFSQPDISENGLVWLPLALADEHKRRTFDIGLLNRRSMVQGAGLRMPDWLKRQQRRKGSSGKTRWNCPECGKISWQENPYDFEGCRDLSCDEWRPRYG</sequence>
<dbReference type="AlphaFoldDB" id="A0A4U3FKY5"/>
<comment type="caution">
    <text evidence="1">The sequence shown here is derived from an EMBL/GenBank/DDBJ whole genome shotgun (WGS) entry which is preliminary data.</text>
</comment>
<gene>
    <name evidence="1" type="ORF">EpCFBP13511_00025</name>
</gene>
<evidence type="ECO:0000313" key="2">
    <source>
        <dbReference type="Proteomes" id="UP000306393"/>
    </source>
</evidence>
<accession>A0A4U3FKY5</accession>